<reference evidence="3 4" key="1">
    <citation type="submission" date="2024-03" db="EMBL/GenBank/DDBJ databases">
        <title>Complete Genome Sequence and Annotation of Ignatzschineria larvae DSM 13226.</title>
        <authorList>
            <person name="Cantrell E."/>
            <person name="Burcham Z.M."/>
        </authorList>
    </citation>
    <scope>NUCLEOTIDE SEQUENCE [LARGE SCALE GENOMIC DNA]</scope>
    <source>
        <strain evidence="3 4">DSM 13226</strain>
    </source>
</reference>
<dbReference type="Proteomes" id="UP001449178">
    <property type="component" value="Chromosome"/>
</dbReference>
<dbReference type="EMBL" id="CP150637">
    <property type="protein sequence ID" value="WZW88790.1"/>
    <property type="molecule type" value="Genomic_DNA"/>
</dbReference>
<dbReference type="RefSeq" id="WP_026879457.1">
    <property type="nucleotide sequence ID" value="NZ_CP150637.1"/>
</dbReference>
<evidence type="ECO:0000313" key="3">
    <source>
        <dbReference type="EMBL" id="WZW88790.1"/>
    </source>
</evidence>
<protein>
    <submittedName>
        <fullName evidence="3">Uncharacterized protein</fullName>
    </submittedName>
</protein>
<gene>
    <name evidence="3" type="ORF">WMO13_05205</name>
</gene>
<evidence type="ECO:0000256" key="2">
    <source>
        <dbReference type="SAM" id="SignalP"/>
    </source>
</evidence>
<sequence>MKKVVLFLALSSVLVINHAFAKTPVITTPNMNDQEYAQALGFELQPEVAADSDTKTEDKKESDSKVKTDANKTDDKNSTASNEKPRPIVKKKDLVYRCDISLSQPFAVETQQKKIELALGVGQKEDSMVIKLQNKPVVVKRTHYDPDHLHIWSNPDEVVIMTLDVDEVYKDNFVALQSGTLTVLTPEVKEEYKAVLTCKP</sequence>
<evidence type="ECO:0000313" key="4">
    <source>
        <dbReference type="Proteomes" id="UP001449178"/>
    </source>
</evidence>
<feature type="compositionally biased region" description="Basic and acidic residues" evidence="1">
    <location>
        <begin position="52"/>
        <end position="86"/>
    </location>
</feature>
<feature type="region of interest" description="Disordered" evidence="1">
    <location>
        <begin position="47"/>
        <end position="86"/>
    </location>
</feature>
<proteinExistence type="predicted"/>
<organism evidence="3 4">
    <name type="scientific">Ignatzschineria larvae DSM 13226</name>
    <dbReference type="NCBI Taxonomy" id="1111732"/>
    <lineage>
        <taxon>Bacteria</taxon>
        <taxon>Pseudomonadati</taxon>
        <taxon>Pseudomonadota</taxon>
        <taxon>Gammaproteobacteria</taxon>
        <taxon>Cardiobacteriales</taxon>
        <taxon>Ignatzschineriaceae</taxon>
        <taxon>Ignatzschineria</taxon>
    </lineage>
</organism>
<keyword evidence="4" id="KW-1185">Reference proteome</keyword>
<keyword evidence="2" id="KW-0732">Signal</keyword>
<name>A0ABZ3C3S5_9GAMM</name>
<evidence type="ECO:0000256" key="1">
    <source>
        <dbReference type="SAM" id="MobiDB-lite"/>
    </source>
</evidence>
<accession>A0ABZ3C3S5</accession>
<feature type="chain" id="PRO_5045349328" evidence="2">
    <location>
        <begin position="22"/>
        <end position="200"/>
    </location>
</feature>
<feature type="signal peptide" evidence="2">
    <location>
        <begin position="1"/>
        <end position="21"/>
    </location>
</feature>